<dbReference type="CDD" id="cd19544">
    <property type="entry name" value="E-C_NRPS"/>
    <property type="match status" value="2"/>
</dbReference>
<dbReference type="InterPro" id="IPR020806">
    <property type="entry name" value="PKS_PP-bd"/>
</dbReference>
<dbReference type="Gene3D" id="3.30.559.10">
    <property type="entry name" value="Chloramphenicol acetyltransferase-like domain"/>
    <property type="match status" value="5"/>
</dbReference>
<dbReference type="InterPro" id="IPR000873">
    <property type="entry name" value="AMP-dep_synth/lig_dom"/>
</dbReference>
<protein>
    <recommendedName>
        <fullName evidence="6">Carrier domain-containing protein</fullName>
    </recommendedName>
</protein>
<dbReference type="GO" id="GO:0016874">
    <property type="term" value="F:ligase activity"/>
    <property type="evidence" value="ECO:0007669"/>
    <property type="project" value="UniProtKB-KW"/>
</dbReference>
<feature type="domain" description="Carrier" evidence="6">
    <location>
        <begin position="983"/>
        <end position="1058"/>
    </location>
</feature>
<dbReference type="Gene3D" id="3.40.50.12780">
    <property type="entry name" value="N-terminal domain of ligase-like"/>
    <property type="match status" value="1"/>
</dbReference>
<dbReference type="Pfam" id="PF00668">
    <property type="entry name" value="Condensation"/>
    <property type="match status" value="5"/>
</dbReference>
<organism evidence="7 8">
    <name type="scientific">Pseudomonas syringae</name>
    <dbReference type="NCBI Taxonomy" id="317"/>
    <lineage>
        <taxon>Bacteria</taxon>
        <taxon>Pseudomonadati</taxon>
        <taxon>Pseudomonadota</taxon>
        <taxon>Gammaproteobacteria</taxon>
        <taxon>Pseudomonadales</taxon>
        <taxon>Pseudomonadaceae</taxon>
        <taxon>Pseudomonas</taxon>
    </lineage>
</organism>
<evidence type="ECO:0000259" key="6">
    <source>
        <dbReference type="PROSITE" id="PS50075"/>
    </source>
</evidence>
<dbReference type="InterPro" id="IPR023213">
    <property type="entry name" value="CAT-like_dom_sf"/>
</dbReference>
<dbReference type="FunFam" id="3.30.300.30:FF:000010">
    <property type="entry name" value="Enterobactin synthetase component F"/>
    <property type="match status" value="5"/>
</dbReference>
<comment type="cofactor">
    <cofactor evidence="1">
        <name>pantetheine 4'-phosphate</name>
        <dbReference type="ChEBI" id="CHEBI:47942"/>
    </cofactor>
</comment>
<dbReference type="FunFam" id="3.40.50.980:FF:000001">
    <property type="entry name" value="Non-ribosomal peptide synthetase"/>
    <property type="match status" value="5"/>
</dbReference>
<feature type="domain" description="Carrier" evidence="6">
    <location>
        <begin position="5283"/>
        <end position="5358"/>
    </location>
</feature>
<dbReference type="RefSeq" id="WP_084914372.1">
    <property type="nucleotide sequence ID" value="NZ_MTSA01000003.1"/>
</dbReference>
<keyword evidence="5" id="KW-0436">Ligase</keyword>
<dbReference type="PANTHER" id="PTHR45527">
    <property type="entry name" value="NONRIBOSOMAL PEPTIDE SYNTHETASE"/>
    <property type="match status" value="1"/>
</dbReference>
<dbReference type="CDD" id="cd17643">
    <property type="entry name" value="A_NRPS_Cytc1-like"/>
    <property type="match status" value="1"/>
</dbReference>
<dbReference type="CDD" id="cd19531">
    <property type="entry name" value="LCL_NRPS-like"/>
    <property type="match status" value="2"/>
</dbReference>
<dbReference type="SUPFAM" id="SSF56801">
    <property type="entry name" value="Acetyl-CoA synthetase-like"/>
    <property type="match status" value="5"/>
</dbReference>
<dbReference type="PROSITE" id="PS50075">
    <property type="entry name" value="CARRIER"/>
    <property type="match status" value="5"/>
</dbReference>
<dbReference type="Pfam" id="PF00550">
    <property type="entry name" value="PP-binding"/>
    <property type="match status" value="5"/>
</dbReference>
<dbReference type="FunFam" id="3.30.559.10:FF:000012">
    <property type="entry name" value="Non-ribosomal peptide synthetase"/>
    <property type="match status" value="1"/>
</dbReference>
<feature type="domain" description="Carrier" evidence="6">
    <location>
        <begin position="2044"/>
        <end position="2118"/>
    </location>
</feature>
<dbReference type="GO" id="GO:0005829">
    <property type="term" value="C:cytosol"/>
    <property type="evidence" value="ECO:0007669"/>
    <property type="project" value="TreeGrafter"/>
</dbReference>
<dbReference type="Gene3D" id="3.40.50.980">
    <property type="match status" value="8"/>
</dbReference>
<dbReference type="FunFam" id="3.40.50.12780:FF:000012">
    <property type="entry name" value="Non-ribosomal peptide synthetase"/>
    <property type="match status" value="5"/>
</dbReference>
<dbReference type="InterPro" id="IPR001242">
    <property type="entry name" value="Condensation_dom"/>
</dbReference>
<feature type="domain" description="Carrier" evidence="6">
    <location>
        <begin position="4195"/>
        <end position="4269"/>
    </location>
</feature>
<dbReference type="CDD" id="cd05930">
    <property type="entry name" value="A_NRPS"/>
    <property type="match status" value="3"/>
</dbReference>
<dbReference type="Gene3D" id="3.30.559.30">
    <property type="entry name" value="Nonribosomal peptide synthetase, condensation domain"/>
    <property type="match status" value="5"/>
</dbReference>
<evidence type="ECO:0000256" key="2">
    <source>
        <dbReference type="ARBA" id="ARBA00006432"/>
    </source>
</evidence>
<dbReference type="InterPro" id="IPR045851">
    <property type="entry name" value="AMP-bd_C_sf"/>
</dbReference>
<dbReference type="PROSITE" id="PS00012">
    <property type="entry name" value="PHOSPHOPANTETHEINE"/>
    <property type="match status" value="2"/>
</dbReference>
<dbReference type="InterPro" id="IPR006162">
    <property type="entry name" value="Ppantetheine_attach_site"/>
</dbReference>
<dbReference type="FunFam" id="3.40.50.980:FF:000002">
    <property type="entry name" value="Enterobactin synthetase component F"/>
    <property type="match status" value="2"/>
</dbReference>
<dbReference type="NCBIfam" id="TIGR01733">
    <property type="entry name" value="AA-adenyl-dom"/>
    <property type="match status" value="5"/>
</dbReference>
<dbReference type="PROSITE" id="PS00455">
    <property type="entry name" value="AMP_BINDING"/>
    <property type="match status" value="5"/>
</dbReference>
<dbReference type="GO" id="GO:0043041">
    <property type="term" value="P:amino acid activation for nonribosomal peptide biosynthetic process"/>
    <property type="evidence" value="ECO:0007669"/>
    <property type="project" value="TreeGrafter"/>
</dbReference>
<evidence type="ECO:0000256" key="1">
    <source>
        <dbReference type="ARBA" id="ARBA00001957"/>
    </source>
</evidence>
<dbReference type="GO" id="GO:0031177">
    <property type="term" value="F:phosphopantetheine binding"/>
    <property type="evidence" value="ECO:0007669"/>
    <property type="project" value="InterPro"/>
</dbReference>
<accession>A0A244EVM1</accession>
<keyword evidence="4" id="KW-0597">Phosphoprotein</keyword>
<name>A0A244EVM1_PSESX</name>
<dbReference type="CDD" id="cd17646">
    <property type="entry name" value="A_NRPS_AB3403-like"/>
    <property type="match status" value="1"/>
</dbReference>
<feature type="domain" description="Carrier" evidence="6">
    <location>
        <begin position="3133"/>
        <end position="3208"/>
    </location>
</feature>
<dbReference type="InterPro" id="IPR025110">
    <property type="entry name" value="AMP-bd_C"/>
</dbReference>
<evidence type="ECO:0000256" key="5">
    <source>
        <dbReference type="ARBA" id="ARBA00022598"/>
    </source>
</evidence>
<reference evidence="7 8" key="1">
    <citation type="submission" date="2017-01" db="EMBL/GenBank/DDBJ databases">
        <authorList>
            <person name="Mah S.A."/>
            <person name="Swanson W.J."/>
            <person name="Moy G.W."/>
            <person name="Vacquier V.D."/>
        </authorList>
    </citation>
    <scope>NUCLEOTIDE SEQUENCE [LARGE SCALE GENOMIC DNA]</scope>
    <source>
        <strain evidence="7">PDD-32b-74</strain>
    </source>
</reference>
<dbReference type="Gene3D" id="3.30.300.30">
    <property type="match status" value="5"/>
</dbReference>
<dbReference type="SUPFAM" id="SSF47336">
    <property type="entry name" value="ACP-like"/>
    <property type="match status" value="5"/>
</dbReference>
<dbReference type="EMBL" id="MTSA01000003">
    <property type="protein sequence ID" value="OUM08468.1"/>
    <property type="molecule type" value="Genomic_DNA"/>
</dbReference>
<dbReference type="PANTHER" id="PTHR45527:SF1">
    <property type="entry name" value="FATTY ACID SYNTHASE"/>
    <property type="match status" value="1"/>
</dbReference>
<comment type="similarity">
    <text evidence="2">Belongs to the ATP-dependent AMP-binding enzyme family.</text>
</comment>
<dbReference type="Gene3D" id="1.10.1200.10">
    <property type="entry name" value="ACP-like"/>
    <property type="match status" value="5"/>
</dbReference>
<dbReference type="SUPFAM" id="SSF52777">
    <property type="entry name" value="CoA-dependent acyltransferases"/>
    <property type="match status" value="10"/>
</dbReference>
<dbReference type="SMART" id="SM00823">
    <property type="entry name" value="PKS_PP"/>
    <property type="match status" value="5"/>
</dbReference>
<dbReference type="InterPro" id="IPR042099">
    <property type="entry name" value="ANL_N_sf"/>
</dbReference>
<dbReference type="OrthoDB" id="9757559at2"/>
<dbReference type="FunFam" id="3.30.559.30:FF:000001">
    <property type="entry name" value="Non-ribosomal peptide synthetase"/>
    <property type="match status" value="1"/>
</dbReference>
<dbReference type="Proteomes" id="UP000195128">
    <property type="component" value="Unassembled WGS sequence"/>
</dbReference>
<dbReference type="GO" id="GO:0044550">
    <property type="term" value="P:secondary metabolite biosynthetic process"/>
    <property type="evidence" value="ECO:0007669"/>
    <property type="project" value="UniProtKB-ARBA"/>
</dbReference>
<dbReference type="Pfam" id="PF00501">
    <property type="entry name" value="AMP-binding"/>
    <property type="match status" value="5"/>
</dbReference>
<evidence type="ECO:0000313" key="8">
    <source>
        <dbReference type="Proteomes" id="UP000195128"/>
    </source>
</evidence>
<evidence type="ECO:0000256" key="4">
    <source>
        <dbReference type="ARBA" id="ARBA00022553"/>
    </source>
</evidence>
<evidence type="ECO:0000313" key="7">
    <source>
        <dbReference type="EMBL" id="OUM08468.1"/>
    </source>
</evidence>
<comment type="caution">
    <text evidence="7">The sequence shown here is derived from an EMBL/GenBank/DDBJ whole genome shotgun (WGS) entry which is preliminary data.</text>
</comment>
<dbReference type="InterPro" id="IPR009081">
    <property type="entry name" value="PP-bd_ACP"/>
</dbReference>
<gene>
    <name evidence="7" type="ORF">BW686_03870</name>
</gene>
<dbReference type="InterPro" id="IPR036736">
    <property type="entry name" value="ACP-like_sf"/>
</dbReference>
<dbReference type="NCBIfam" id="NF003417">
    <property type="entry name" value="PRK04813.1"/>
    <property type="match status" value="5"/>
</dbReference>
<dbReference type="FunFam" id="2.30.38.10:FF:000001">
    <property type="entry name" value="Non-ribosomal peptide synthetase PvdI"/>
    <property type="match status" value="5"/>
</dbReference>
<dbReference type="FunFam" id="1.10.1200.10:FF:000005">
    <property type="entry name" value="Nonribosomal peptide synthetase 1"/>
    <property type="match status" value="5"/>
</dbReference>
<sequence length="5390" mass="591804">MDSSSSQMLEQDSPVYGLASVQQGIWLDQMAHPELPYYNIGMALEIRGEVNVPLLEKAIQLVAERHDSLRLSFGVQDGVACQRVLPHVDVKLEVVDVSAEQDPAQVARDYLREAFRRPFPSLLGVLWETRLVRCGPELYYLLNRYHHLMTDGISVALMGHAVEHAYNGLLNGDNNPPEGHSYLAFLEEDRAYLESSRFERDRAFWQEVFAELPPPLLQQRFAVPGSGVAPSAQAQMMMPRQLFNDLAEFATSKGFSLAHVFMAVISTYFCRTTGVDSIVIGMPVHNRTNARQKATVGMFSSVSPIRLEVDTQASLMDLMQVTAGQLRRCYRHQRFPIAELNRTLKLAQEGRRQLFDVSLSFESLNGDALFGGQETEVFTQDNGYERLPLAIFVRDYHPFDDVYLDFNFNTAFFTLDEVQVIQKRIVSMFEAIIEHHDLPVAGFPIMPQAERDRVMHTFNATHHDYPRDELIHALVEQQVERTPLACAVTDHSGRMLSYDALNRQANRLAHQLIDAGVKPDTRVAVALRRSNEMVVALLAILKAGGAYVPVDPDLPANRREYMLDDSQPVVLLTSQALQETVSRPDVITLVMDGDTPGLERFPDTNPDAASLGLQATHLAYVLYTSGSTGMPKGVMNEHRGVVNRLLWARDAYQVDATDRVLQKTPYGFDVSVWEFFLPLLAGAQLHMARPGGHQDPAYLAEVMRDQRITLLHFVPSMLEVFIDHDDRQGFSALRKVLCSGEALPRSLQKRFEDQLAPAQLHNLYGPTEAAIDVTAWHCQPSDAGDSVPIGRPIANIHLYILDPHGQPTPVGVAGEIHIGGVGVARGYLNLPELSAERFIPDPFDQDPAARVYKTGDLGRWLDNGAVEYLGRNDFQVKIRGQRIELGEIEAKLALHDAVKESVVLARDDASGEKRLVAYFTPGADSPIDIKVLFDHLHAQLPSYMVPSTYVALQTLPLTANGKLDRAQLPEPQASDLISRRYEAPQGELETALASLWQTLLNVPQVGREDQFFELGGHSLLAIQLVSLIRKQLSIELDLAQLFAHPTLADMAKVAALAGKSSLPDITPVDRGSDLPLSFAQQRLWFLAQMDGASTAYHMPAGLRLHGLLDRSALQGALDQVVARHEALRTRFVRHAHLHAVQHIDAQDIGFSLRHVDLQDQAEAGQQLQALLREEAQAPFDLAQGPLARGTLIRLGETEHVLLVTLHHIISDGWSIGVLTREVAALYEAFSQGLADPLPPLTLQYADYAAWQRHWLNGDVLDKQSRYWQATLADAPAQLDLPTDRPRPAEQDYRGATLPVAFDEDLTRDLKALAKRHGVTLYMTVLSAWAALLSRLSGQQDVVIGSPMANRTRSEVEPLIGFFVNTLAIRIDTSAQPSVETLLSRVKAQVLAAQAHQDLPFEQVVEIVNPQRSLSHSPLFQAVLSWQDAGISQAALGALTLEDLHVLNDISKFDVSLNLGEAQGRLLGSLEYATALFDEATAQRYLGYLERILRAMTADEQCVLDGIELLDSSERQRLLQDLNETREPYPHGLTIHQLFEHQAGIRGHALALAFEDQRLSYSELNRQANRLAHYLIGLGVQPDDKVAICAERSTDMVVGLLAILKAGAGYVPVDPAYPAERIAYLLEDSAPAVVLAQDATLAVLSAVSAPLVNLDQPVWQDQSDLNPQREALNSGHLAYVIYTSGSTGLPKGVMIEHGNVTRLFASTREWFEFGADDVWALFHSFAFDFSVWEIWGALLHGGTLLLVPQLVTRSPQACYELLCESGVTVLNQTPSAFRQLINAQGENPRPHALRQVIFGGEALDTRILKPWYARPLNADTQLFNMYGITETTVHVTCYPLSETDVNGGVSPIGKRIPDLRLYVLDAYGQPVPPGVTGELYVGGAGVARGYLNRAELNAERFLSDPFAPTPDARMYRTGDLARWTSDDSLIYLGRNDDQVKIRGFRIELGEIEAKLASHASVHDVVVIPREDAPGDQRLVAYFTAADAPVDIESLRAHLQSLLPDYMVPAAYVHLAALPLTANGKLDRQALPKPTAEAFAHRLHEPAQGPTENLLAHIWQALLGIENIGRNDHFFALGGHSLLAVSLIERLREHNVAADVRAVFSAPILRDMAVAIDAGARSLFIAPENLIAEDCDAITPDMLPLVQLSQAQIDRLTEQVPGGAANIQDIYPLALLQQGILYHHLLGHEGDAYLVRSLIEFDSRTRLDAFLDALQQVIDRHDILRSAVQWSGLPQPVQIVQRQAVLPVHTLDVNSASSTLDQLQQASDPRYLRMDLTKAPLFKATIAQDPETRCWQLALLNHHLISDHVSLSIILDEILTIMQGQGDSLSRPLPFRDFVAQTLASPPEVHEAYFKERLSGIETPTAPFDRLDLQGDGTHFTEASQHVDPALALAIRKQARRYGISPAVLFHSAWAQVLARCTGQKQVVFGTVLMGRLQGSAGADKALGVFINTLPIRIDVDTQSVLELITETAADLGQLLGHEQAPLALAQRCSSVPASSPLFTTLLNYRHQTDGASLANKDAVLEWDGVRFLSNEESTLYPIDVAVADDGQGFSLTTQVTGDIDPHRIAGYLLQSIAALVQALDIDPQHQAADLDVLPDAEHARLVDGLNQTAYDFGGAQLLHERFEAQVTLAPDALAVIAGAERLTYREVNERANRLAHYLRQQGVVPDARVAICVNRSADMVVSLLAILKAGGAYLPLDPAYPAERISHMLTDSAPVAVLAQAATLAVLPPVSVPVIDLDQIDLNGLPDSNLERHALTPANLAYVIYTSGSTGLPKGVMIEHRSLVNYALDAARLFELKPGDVVLQQNSLNFDLSVEEMFPALLAGATLLPSQAIFGVDGLAGDISPNVLHMTSAHWHSLVGSWHQQPALASQSLNDVRLINVTGDALSGQKLEQWARIRPAHTRLVNTYGPTEATVSCTAAYVGEGAGASHVGSAVTIGKPMANTRIYLLDSHLRPVPFGAAGEMYIGGQGVARGYLNLEAVNAERFLADPFSQEPDARMYKTGDLALHLADGSLEFMGRNDFQVKVRGFRIELGEIESKLARHEALREAVVIAREDVPGQKRLVAYFTASDATVETESLRAHLQDQLPEYMIPAAYVQLDALPRTPNGKLDRSALPAPDLQALNIGGYEAPQGDVETALAQIWAEILHVERVGRHDGFLELGGHSLLSVQLQSRLHTELGVEIDLRTLFAQSSLKGMAEYVAQASPSRSQPITLADRHQPLPVSLAQQRLWFLDQLDHNASVAYHIPALLRLTGTLDRDALQRALTRILERHESLRTTFERQGAQVRQCIAAPDIGMSISETTLTGAVDTDTLQQLAEREVARPFDLSKGPLIRAHLVSLGDTEHRLWVTMHHIVSDGASLDVLTHEFAVLYSAFVNGEADPLPALPIQYVDHAVWQRQWLAGPRLQAQKDYWQGHLHGAPALLELPTDRPRPLVQSHAGGQYDIALPTDVTSGLRALSRRHGNTLFMTLMAGWATLLSRLSGQTDVVIGTPVANRQRQELEPLVGFFVNTLAIRVRLDDQPTVTQLLNQVRASALGAFSHQELPFEHVVEALNPARSLSHSPVFQSMLALQNADNTRSIALPGLTLTPEEYRNNSTQFDLSLSLNDDGRDLTGSVEYASDLFDERTIARFVGHFQTLLSGLVAHEHCPVSELPLLADAEREHLLHGWNDTNRALPDLCVHQLFERQVQRQPEASALVFEGESLSYAGLNSEANRLARYLLASGIKPEDRVAIALDRGPRLIVAILATLKAGAAYVPLDPAYPSERLAFMLQDSAPKALLCEQWALPRLGDLPENLHVMTLDGAFQPWSTLDAQNIDADALGLTPHHLAYVIYTSGSTGTPKGVMLEHAGLCNEVTAICNLTGLKAGERSLQFASVNFDASIEEIFGALVTGATLVLRSKAWLTHALEFWSLCAVNELNVVSLPTRFWQQLAQHPQVDIPECVRVVVIGGEEVSMDAVQQWFARSGHTPRLLNTYGPTEATIVATAVEVQPHGTPVHCIGRPLDNTRVYVLDNHRQPVPIGVSGELYIAGIGVARGYLNQPQLSAERFPVCPFGNDRQRMYRTGDLGRWLPDGTLQFLGRNDDQVKIRGLRIELGEIENALAACPGVRQAVVLARDDSAGQTEGQRLVAYLCGEPVSVEQLRAHLLERLPDFMVPSAFVQLDALPLTPNGKLDRRALPAPSPESFASRRYEAPQGQTEIALATLWAELLGLEKVGRHDRFFELGGHSLMAVTLIERLRHLGLSADVRTVFTAPSLHELAAALKHGNEQQFETPANLIGADCTELTPDLLPLVELSQSHIDRIVNQVPGGAANIQDIYPLVPLQQGILFHHLLDHQGDAYLGSTIIEFKEHARLDAFLSALQQVIDRHDSLRTSVYWNGLPQPVQVVQRKARLSVNTLDFSGAPDIRGQLERSTDPTLHRIDLGKAPLLRAHVTHDPEAGTWLLALLDHHIINDNISLMIVLEEIHRIINGEAADLPAPQPYRDFVAQTLASPIEIHEAYFQRRLADVESPTSPFDVLDVQNDGSNFQNHSLVLDEAFTRQLRALARRQAVLPATLLHAAWAMVLARCTSRDDVVFGTVVSGRLQGGSESAVGMFINTLPVRVQLAGHSAQTLIAETHRDLSELLSHEQTPLTTAQRCSGIDSSVPLFTSLLNYRLHTQSGEGLAAWPDVRIQTSADNGNYPLSLSVDDYPEHMVLAIQSVPVMDAPRIAAMTRQALDLLTSALADSPDTAVATFDLLTDDERQRVLVDLNQTRTPYPQDTLIHQLFEAQVQQQPETLAVQSEGLNLTYLELNRQANRVAHQLLALGIQANDRVALLTERGPELLIGMLAILKAGGAYVPLDPNYPAERLQHMLIDSAPKVLLSQGDLPESLPALPIPVLLIDVAAADDTLAQADQNPDSAALGLDSTNLAYVIYTSGSTGKPKGVMIEHRSLVNYSLDAARLFGLAPGDVVLQQNSPNFDLSVEEIFPALLAGATLLTTQAIFGVEGLAVDTRPSVLHMTSAHWHSLVGSWHQQPERASNCLSSVRLINVTGDALSAQKLEQWAQVRPGHTRLVNTYGPTETTVSCTAAYVGDLPDDPQGSATVTIGKPMANTRIYLLDSHLRPVPFGVAGEMYIGGHGVARGYLNLDAVNAERFLDDPFSDEADARLYKTGDLARYRADGSLEFMGRNDFQVKVRGFRIELGEIESRLSNCTGVKEAAVIAREDVPGEKRLVAYVVPQTGHSLNALALREELTPLLAEYMLPGAFVIIDAMPLTPNGKLDRKQLPAPDQQAFAQRAFEAPSGETEQLLASLWADLLGLERVGRNDSFFELGGHSLTAVQLTLRIREETGVDIPLRSLFEQNSLMALADHINTLQLALYDADDLLALEQELASLSESDLLAIVSKDA</sequence>
<dbReference type="InterPro" id="IPR010071">
    <property type="entry name" value="AA_adenyl_dom"/>
</dbReference>
<proteinExistence type="inferred from homology"/>
<keyword evidence="3" id="KW-0596">Phosphopantetheine</keyword>
<dbReference type="Gene3D" id="2.30.38.10">
    <property type="entry name" value="Luciferase, Domain 3"/>
    <property type="match status" value="4"/>
</dbReference>
<dbReference type="InterPro" id="IPR020845">
    <property type="entry name" value="AMP-binding_CS"/>
</dbReference>
<evidence type="ECO:0000256" key="3">
    <source>
        <dbReference type="ARBA" id="ARBA00022450"/>
    </source>
</evidence>
<dbReference type="Pfam" id="PF13193">
    <property type="entry name" value="AMP-binding_C"/>
    <property type="match status" value="5"/>
</dbReference>